<keyword evidence="2" id="KW-1185">Reference proteome</keyword>
<accession>A0ACB9NYB4</accession>
<sequence>MGWKENSMFAILFLLREPFYIVSTVLLLLLPLSFLLSSRLSSASYFLSVSHDSSSITDPYPGLASAYGGSGLGNETGLLTLFMFLPGLHYTMIYWCRVIAKPIVDETVLGF</sequence>
<protein>
    <submittedName>
        <fullName evidence="1">Uncharacterized protein</fullName>
    </submittedName>
</protein>
<reference evidence="2" key="1">
    <citation type="journal article" date="2023" name="Front. Plant Sci.">
        <title>Chromosomal-level genome assembly of Melastoma candidum provides insights into trichome evolution.</title>
        <authorList>
            <person name="Zhong Y."/>
            <person name="Wu W."/>
            <person name="Sun C."/>
            <person name="Zou P."/>
            <person name="Liu Y."/>
            <person name="Dai S."/>
            <person name="Zhou R."/>
        </authorList>
    </citation>
    <scope>NUCLEOTIDE SEQUENCE [LARGE SCALE GENOMIC DNA]</scope>
</reference>
<proteinExistence type="predicted"/>
<gene>
    <name evidence="1" type="ORF">MLD38_026348</name>
</gene>
<evidence type="ECO:0000313" key="1">
    <source>
        <dbReference type="EMBL" id="KAI4341652.1"/>
    </source>
</evidence>
<comment type="caution">
    <text evidence="1">The sequence shown here is derived from an EMBL/GenBank/DDBJ whole genome shotgun (WGS) entry which is preliminary data.</text>
</comment>
<dbReference type="EMBL" id="CM042886">
    <property type="protein sequence ID" value="KAI4341652.1"/>
    <property type="molecule type" value="Genomic_DNA"/>
</dbReference>
<evidence type="ECO:0000313" key="2">
    <source>
        <dbReference type="Proteomes" id="UP001057402"/>
    </source>
</evidence>
<organism evidence="1 2">
    <name type="scientific">Melastoma candidum</name>
    <dbReference type="NCBI Taxonomy" id="119954"/>
    <lineage>
        <taxon>Eukaryota</taxon>
        <taxon>Viridiplantae</taxon>
        <taxon>Streptophyta</taxon>
        <taxon>Embryophyta</taxon>
        <taxon>Tracheophyta</taxon>
        <taxon>Spermatophyta</taxon>
        <taxon>Magnoliopsida</taxon>
        <taxon>eudicotyledons</taxon>
        <taxon>Gunneridae</taxon>
        <taxon>Pentapetalae</taxon>
        <taxon>rosids</taxon>
        <taxon>malvids</taxon>
        <taxon>Myrtales</taxon>
        <taxon>Melastomataceae</taxon>
        <taxon>Melastomatoideae</taxon>
        <taxon>Melastomateae</taxon>
        <taxon>Melastoma</taxon>
    </lineage>
</organism>
<name>A0ACB9NYB4_9MYRT</name>
<dbReference type="Proteomes" id="UP001057402">
    <property type="component" value="Chromosome 7"/>
</dbReference>